<dbReference type="SUPFAM" id="SSF63829">
    <property type="entry name" value="Calcium-dependent phosphotriesterase"/>
    <property type="match status" value="1"/>
</dbReference>
<evidence type="ECO:0008006" key="4">
    <source>
        <dbReference type="Google" id="ProtNLM"/>
    </source>
</evidence>
<name>C3ZV43_BRAFL</name>
<dbReference type="InterPro" id="IPR050952">
    <property type="entry name" value="TRIM-NHL_E3_ligases"/>
</dbReference>
<dbReference type="InParanoid" id="C3ZV43"/>
<dbReference type="Gene3D" id="2.120.10.30">
    <property type="entry name" value="TolB, C-terminal domain"/>
    <property type="match status" value="1"/>
</dbReference>
<dbReference type="EMBL" id="GG666687">
    <property type="protein sequence ID" value="EEN43564.1"/>
    <property type="molecule type" value="Genomic_DNA"/>
</dbReference>
<dbReference type="AlphaFoldDB" id="C3ZV43"/>
<keyword evidence="1" id="KW-0677">Repeat</keyword>
<feature type="repeat" description="NHL" evidence="2">
    <location>
        <begin position="272"/>
        <end position="315"/>
    </location>
</feature>
<sequence>MNAENDQNASTVYAQNYQNTRTVYAQNDQNTSTVYAQNVQNTSTVYAQNDQNTSTVNAQNDQHTNVVSNTLSKSHGPYDNDTKIIIIEDEDPKPGVKYRNDRGVVVSAGQIFVSDLDRKVVQVYGMKGKRLRKFPTVMPGENGTMKTMLPCDIAIDGQGHLWVPVLKSNKEGDDDAYVVQYRQDGRPVSKFAFQTSGGYPHIDFDIRTNKIIMVNGSQILMFHPNGTLCRTLENERDPLRFQYATSDKNGNILATEISQSTVQVYDSLGQWLFKFGGYDSGEGWLNLPRGIRVDSAGHILVADEGNRRVANFTSQGEFLRNAAEVTAKPWNFAIGPEKQLVVTSSSDNTITIIPDY</sequence>
<dbReference type="InterPro" id="IPR011042">
    <property type="entry name" value="6-blade_b-propeller_TolB-like"/>
</dbReference>
<accession>C3ZV43</accession>
<reference evidence="3" key="1">
    <citation type="journal article" date="2008" name="Nature">
        <title>The amphioxus genome and the evolution of the chordate karyotype.</title>
        <authorList>
            <consortium name="US DOE Joint Genome Institute (JGI-PGF)"/>
            <person name="Putnam N.H."/>
            <person name="Butts T."/>
            <person name="Ferrier D.E.K."/>
            <person name="Furlong R.F."/>
            <person name="Hellsten U."/>
            <person name="Kawashima T."/>
            <person name="Robinson-Rechavi M."/>
            <person name="Shoguchi E."/>
            <person name="Terry A."/>
            <person name="Yu J.-K."/>
            <person name="Benito-Gutierrez E.L."/>
            <person name="Dubchak I."/>
            <person name="Garcia-Fernandez J."/>
            <person name="Gibson-Brown J.J."/>
            <person name="Grigoriev I.V."/>
            <person name="Horton A.C."/>
            <person name="de Jong P.J."/>
            <person name="Jurka J."/>
            <person name="Kapitonov V.V."/>
            <person name="Kohara Y."/>
            <person name="Kuroki Y."/>
            <person name="Lindquist E."/>
            <person name="Lucas S."/>
            <person name="Osoegawa K."/>
            <person name="Pennacchio L.A."/>
            <person name="Salamov A.A."/>
            <person name="Satou Y."/>
            <person name="Sauka-Spengler T."/>
            <person name="Schmutz J."/>
            <person name="Shin-I T."/>
            <person name="Toyoda A."/>
            <person name="Bronner-Fraser M."/>
            <person name="Fujiyama A."/>
            <person name="Holland L.Z."/>
            <person name="Holland P.W.H."/>
            <person name="Satoh N."/>
            <person name="Rokhsar D.S."/>
        </authorList>
    </citation>
    <scope>NUCLEOTIDE SEQUENCE [LARGE SCALE GENOMIC DNA]</scope>
    <source>
        <strain evidence="3">S238N-H82</strain>
        <tissue evidence="3">Testes</tissue>
    </source>
</reference>
<dbReference type="PANTHER" id="PTHR24104">
    <property type="entry name" value="E3 UBIQUITIN-PROTEIN LIGASE NHLRC1-RELATED"/>
    <property type="match status" value="1"/>
</dbReference>
<dbReference type="eggNOG" id="KOG2177">
    <property type="taxonomic scope" value="Eukaryota"/>
</dbReference>
<organism>
    <name type="scientific">Branchiostoma floridae</name>
    <name type="common">Florida lancelet</name>
    <name type="synonym">Amphioxus</name>
    <dbReference type="NCBI Taxonomy" id="7739"/>
    <lineage>
        <taxon>Eukaryota</taxon>
        <taxon>Metazoa</taxon>
        <taxon>Chordata</taxon>
        <taxon>Cephalochordata</taxon>
        <taxon>Leptocardii</taxon>
        <taxon>Amphioxiformes</taxon>
        <taxon>Branchiostomatidae</taxon>
        <taxon>Branchiostoma</taxon>
    </lineage>
</organism>
<dbReference type="STRING" id="7739.C3ZV43"/>
<gene>
    <name evidence="3" type="ORF">BRAFLDRAFT_95695</name>
</gene>
<dbReference type="PANTHER" id="PTHR24104:SF50">
    <property type="entry name" value="SMP-30_GLUCONOLACTONASE_LRE-LIKE REGION DOMAIN-CONTAINING PROTEIN"/>
    <property type="match status" value="1"/>
</dbReference>
<dbReference type="PROSITE" id="PS51125">
    <property type="entry name" value="NHL"/>
    <property type="match status" value="1"/>
</dbReference>
<evidence type="ECO:0000256" key="2">
    <source>
        <dbReference type="PROSITE-ProRule" id="PRU00504"/>
    </source>
</evidence>
<proteinExistence type="predicted"/>
<evidence type="ECO:0000256" key="1">
    <source>
        <dbReference type="ARBA" id="ARBA00022737"/>
    </source>
</evidence>
<dbReference type="InterPro" id="IPR001258">
    <property type="entry name" value="NHL_repeat"/>
</dbReference>
<dbReference type="Pfam" id="PF01436">
    <property type="entry name" value="NHL"/>
    <property type="match status" value="1"/>
</dbReference>
<evidence type="ECO:0000313" key="3">
    <source>
        <dbReference type="EMBL" id="EEN43564.1"/>
    </source>
</evidence>
<protein>
    <recommendedName>
        <fullName evidence="4">SMP-30/Gluconolactonase/LRE-like region domain-containing protein</fullName>
    </recommendedName>
</protein>